<dbReference type="EMBL" id="AFBI03000102">
    <property type="protein sequence ID" value="EJW01929.1"/>
    <property type="molecule type" value="Genomic_DNA"/>
</dbReference>
<dbReference type="OrthoDB" id="2191863at2759"/>
<name>J9D2X7_EDHAE</name>
<comment type="caution">
    <text evidence="3">The sequence shown here is derived from an EMBL/GenBank/DDBJ whole genome shotgun (WGS) entry which is preliminary data.</text>
</comment>
<dbReference type="AlphaFoldDB" id="J9D2X7"/>
<feature type="coiled-coil region" evidence="1">
    <location>
        <begin position="528"/>
        <end position="601"/>
    </location>
</feature>
<feature type="region of interest" description="Disordered" evidence="2">
    <location>
        <begin position="416"/>
        <end position="439"/>
    </location>
</feature>
<accession>J9D2X7</accession>
<reference evidence="3 4" key="1">
    <citation type="submission" date="2011-08" db="EMBL/GenBank/DDBJ databases">
        <authorList>
            <person name="Liu Z.J."/>
            <person name="Shi F.L."/>
            <person name="Lu J.Q."/>
            <person name="Li M."/>
            <person name="Wang Z.L."/>
        </authorList>
    </citation>
    <scope>NUCLEOTIDE SEQUENCE [LARGE SCALE GENOMIC DNA]</scope>
    <source>
        <strain evidence="3 4">USNM 41457</strain>
    </source>
</reference>
<keyword evidence="1" id="KW-0175">Coiled coil</keyword>
<evidence type="ECO:0000256" key="2">
    <source>
        <dbReference type="SAM" id="MobiDB-lite"/>
    </source>
</evidence>
<evidence type="ECO:0000256" key="1">
    <source>
        <dbReference type="SAM" id="Coils"/>
    </source>
</evidence>
<feature type="compositionally biased region" description="Low complexity" evidence="2">
    <location>
        <begin position="198"/>
        <end position="208"/>
    </location>
</feature>
<organism evidence="3 4">
    <name type="scientific">Edhazardia aedis (strain USNM 41457)</name>
    <name type="common">Microsporidian parasite</name>
    <dbReference type="NCBI Taxonomy" id="1003232"/>
    <lineage>
        <taxon>Eukaryota</taxon>
        <taxon>Fungi</taxon>
        <taxon>Fungi incertae sedis</taxon>
        <taxon>Microsporidia</taxon>
        <taxon>Edhazardia</taxon>
    </lineage>
</organism>
<feature type="region of interest" description="Disordered" evidence="2">
    <location>
        <begin position="179"/>
        <end position="217"/>
    </location>
</feature>
<feature type="compositionally biased region" description="Polar residues" evidence="2">
    <location>
        <begin position="179"/>
        <end position="191"/>
    </location>
</feature>
<dbReference type="Proteomes" id="UP000003163">
    <property type="component" value="Unassembled WGS sequence"/>
</dbReference>
<gene>
    <name evidence="3" type="ORF">EDEG_03603</name>
</gene>
<keyword evidence="4" id="KW-1185">Reference proteome</keyword>
<feature type="compositionally biased region" description="Basic and acidic residues" evidence="2">
    <location>
        <begin position="416"/>
        <end position="437"/>
    </location>
</feature>
<protein>
    <submittedName>
        <fullName evidence="3">Uncharacterized protein</fullName>
    </submittedName>
</protein>
<dbReference type="VEuPathDB" id="MicrosporidiaDB:EDEG_03603"/>
<sequence length="601" mass="70198">MSFLEKLFFGKELPLYSEQATYPSTTYKDRCRKKHCTDKCHSDSAEDSNEWKFWAYFLSEKEVSKTVLFGKINTLPTDLVFSVWVKLLGLRDYKVAFKENFLPMKSDKNVVDFVLRFCREESSEEIVGGREIEQSIFRIYRNILDLFLQSEPASQNSQNKICNDNENNEIENNDIESVHSNISESKKTPNLATKDKISSSSNKNSSQKNNKKDNNELEKTTTISAVSEKVKFCNNIFKTTFDMYTSDEIQEELIILINYLLNIPFSTDELVFRVLYIFFDRLGFSEIFSCRVENNSYLIAGLDENIISFLQKLKFTFIRDFLILLIKEDPEKFNCIMNTALCFGPSAFQEILNRIILDCKDAILILKRHFEIQMLEYRSVNAESNDKLGLEEESTKVVQSIIKEKLLDLKENYDKTSRGKESDESRIDDKYSSRIETESNQSQSTLKSLDISFQEGENLIKYVNKKLARILTNFVIAHVPEKLSEYCVLLKQQKINTLLITPQNNLEEKYFDFLVIQNEIAKSEENIKSEMMVKIHKLSEENNQLKIQNLNFKHNIEDMEDQIKNFHNDVSETMKKKLSEVEALNIKLKKENDMLKKKNIK</sequence>
<dbReference type="InParanoid" id="J9D2X7"/>
<reference evidence="4" key="2">
    <citation type="submission" date="2015-07" db="EMBL/GenBank/DDBJ databases">
        <title>Contrasting host-pathogen interactions and genome evolution in two generalist and specialist microsporidian pathogens of mosquitoes.</title>
        <authorList>
            <consortium name="The Broad Institute Genomics Platform"/>
            <consortium name="The Broad Institute Genome Sequencing Center for Infectious Disease"/>
            <person name="Cuomo C.A."/>
            <person name="Sanscrainte N.D."/>
            <person name="Goldberg J.M."/>
            <person name="Heiman D."/>
            <person name="Young S."/>
            <person name="Zeng Q."/>
            <person name="Becnel J.J."/>
            <person name="Birren B.W."/>
        </authorList>
    </citation>
    <scope>NUCLEOTIDE SEQUENCE [LARGE SCALE GENOMIC DNA]</scope>
    <source>
        <strain evidence="4">USNM 41457</strain>
    </source>
</reference>
<dbReference type="HOGENOM" id="CLU_454165_0_0_1"/>
<proteinExistence type="predicted"/>
<evidence type="ECO:0000313" key="3">
    <source>
        <dbReference type="EMBL" id="EJW01929.1"/>
    </source>
</evidence>
<evidence type="ECO:0000313" key="4">
    <source>
        <dbReference type="Proteomes" id="UP000003163"/>
    </source>
</evidence>